<keyword evidence="8 12" id="KW-0249">Electron transport</keyword>
<feature type="transmembrane region" description="Helical" evidence="12">
    <location>
        <begin position="20"/>
        <end position="41"/>
    </location>
</feature>
<evidence type="ECO:0000256" key="10">
    <source>
        <dbReference type="ARBA" id="ARBA00023004"/>
    </source>
</evidence>
<keyword evidence="3 12" id="KW-0813">Transport</keyword>
<feature type="transmembrane region" description="Helical" evidence="12">
    <location>
        <begin position="184"/>
        <end position="205"/>
    </location>
</feature>
<evidence type="ECO:0000313" key="15">
    <source>
        <dbReference type="Proteomes" id="UP001332243"/>
    </source>
</evidence>
<feature type="transmembrane region" description="Helical" evidence="12">
    <location>
        <begin position="316"/>
        <end position="336"/>
    </location>
</feature>
<reference evidence="14 15" key="1">
    <citation type="submission" date="2024-01" db="EMBL/GenBank/DDBJ databases">
        <title>Genome insights into Plantactinospora sonchi sp. nov.</title>
        <authorList>
            <person name="Wang L."/>
        </authorList>
    </citation>
    <scope>NUCLEOTIDE SEQUENCE [LARGE SCALE GENOMIC DNA]</scope>
    <source>
        <strain evidence="14 15">NEAU-QY2</strain>
    </source>
</reference>
<evidence type="ECO:0000256" key="7">
    <source>
        <dbReference type="ARBA" id="ARBA00022723"/>
    </source>
</evidence>
<comment type="caution">
    <text evidence="14">The sequence shown here is derived from an EMBL/GenBank/DDBJ whole genome shotgun (WGS) entry which is preliminary data.</text>
</comment>
<keyword evidence="15" id="KW-1185">Reference proteome</keyword>
<feature type="transmembrane region" description="Helical" evidence="12">
    <location>
        <begin position="53"/>
        <end position="71"/>
    </location>
</feature>
<keyword evidence="5 12" id="KW-0349">Heme</keyword>
<keyword evidence="4 12" id="KW-1003">Cell membrane</keyword>
<dbReference type="PANTHER" id="PTHR30365">
    <property type="entry name" value="CYTOCHROME D UBIQUINOL OXIDASE"/>
    <property type="match status" value="1"/>
</dbReference>
<organism evidence="14 15">
    <name type="scientific">Plantactinospora sonchi</name>
    <dbReference type="NCBI Taxonomy" id="1544735"/>
    <lineage>
        <taxon>Bacteria</taxon>
        <taxon>Bacillati</taxon>
        <taxon>Actinomycetota</taxon>
        <taxon>Actinomycetes</taxon>
        <taxon>Micromonosporales</taxon>
        <taxon>Micromonosporaceae</taxon>
        <taxon>Plantactinospora</taxon>
    </lineage>
</organism>
<feature type="transmembrane region" description="Helical" evidence="12">
    <location>
        <begin position="365"/>
        <end position="387"/>
    </location>
</feature>
<feature type="region of interest" description="Disordered" evidence="13">
    <location>
        <begin position="401"/>
        <end position="424"/>
    </location>
</feature>
<evidence type="ECO:0000256" key="6">
    <source>
        <dbReference type="ARBA" id="ARBA00022692"/>
    </source>
</evidence>
<feature type="transmembrane region" description="Helical" evidence="12">
    <location>
        <begin position="127"/>
        <end position="150"/>
    </location>
</feature>
<feature type="transmembrane region" description="Helical" evidence="12">
    <location>
        <begin position="286"/>
        <end position="304"/>
    </location>
</feature>
<evidence type="ECO:0000313" key="14">
    <source>
        <dbReference type="EMBL" id="MEE6259281.1"/>
    </source>
</evidence>
<evidence type="ECO:0000256" key="5">
    <source>
        <dbReference type="ARBA" id="ARBA00022617"/>
    </source>
</evidence>
<dbReference type="PANTHER" id="PTHR30365:SF15">
    <property type="entry name" value="CYTOCHROME BD UBIQUINOL OXIDASE SUBUNIT 1"/>
    <property type="match status" value="1"/>
</dbReference>
<evidence type="ECO:0000256" key="8">
    <source>
        <dbReference type="ARBA" id="ARBA00022982"/>
    </source>
</evidence>
<keyword evidence="7 12" id="KW-0479">Metal-binding</keyword>
<dbReference type="Proteomes" id="UP001332243">
    <property type="component" value="Unassembled WGS sequence"/>
</dbReference>
<evidence type="ECO:0000256" key="3">
    <source>
        <dbReference type="ARBA" id="ARBA00022448"/>
    </source>
</evidence>
<proteinExistence type="inferred from homology"/>
<keyword evidence="10 12" id="KW-0408">Iron</keyword>
<name>A0ABU7RS98_9ACTN</name>
<comment type="similarity">
    <text evidence="2 12">Belongs to the cytochrome ubiquinol oxidase subunit 1 family.</text>
</comment>
<accession>A0ABU7RS98</accession>
<keyword evidence="6 12" id="KW-0812">Transmembrane</keyword>
<evidence type="ECO:0000256" key="4">
    <source>
        <dbReference type="ARBA" id="ARBA00022475"/>
    </source>
</evidence>
<comment type="subcellular location">
    <subcellularLocation>
        <location evidence="1">Cell membrane</location>
        <topology evidence="1">Multi-pass membrane protein</topology>
    </subcellularLocation>
</comment>
<dbReference type="PIRSF" id="PIRSF006446">
    <property type="entry name" value="Cyt_quinol_oxidase_1"/>
    <property type="match status" value="1"/>
</dbReference>
<evidence type="ECO:0000256" key="2">
    <source>
        <dbReference type="ARBA" id="ARBA00009819"/>
    </source>
</evidence>
<dbReference type="EMBL" id="JAZGQK010000010">
    <property type="protein sequence ID" value="MEE6259281.1"/>
    <property type="molecule type" value="Genomic_DNA"/>
</dbReference>
<evidence type="ECO:0000256" key="13">
    <source>
        <dbReference type="SAM" id="MobiDB-lite"/>
    </source>
</evidence>
<evidence type="ECO:0000256" key="11">
    <source>
        <dbReference type="ARBA" id="ARBA00023136"/>
    </source>
</evidence>
<gene>
    <name evidence="14" type="ORF">V1633_12365</name>
</gene>
<feature type="transmembrane region" description="Helical" evidence="12">
    <location>
        <begin position="217"/>
        <end position="238"/>
    </location>
</feature>
<evidence type="ECO:0000256" key="12">
    <source>
        <dbReference type="PIRNR" id="PIRNR006446"/>
    </source>
</evidence>
<dbReference type="RefSeq" id="WP_331214410.1">
    <property type="nucleotide sequence ID" value="NZ_JAZGQK010000010.1"/>
</dbReference>
<dbReference type="Pfam" id="PF01654">
    <property type="entry name" value="Cyt_bd_oxida_I"/>
    <property type="match status" value="2"/>
</dbReference>
<sequence>MDSLLLARLQFATTGSIHFLFVAVTLGLVTLLVYLQTAWFVSRKPIYEQLTRFWGTLYVINYVLGIASGIVMEFQFGLNWSGLSRYVGNVFGVPVAIETLAAFFLESTFLGMWIFGWHRLRRGVHLALLWGVAITAYASAFWIMVANSWLQNPVGYEVRDGVAHLTDFSALVGNRTLIFALPHVLGAALMVGGFLMAGVSAWHLISRTADFAVFRTSLRIGLVAGTFGAVFTSGFGFAQYPAVGPVQPTKFNADTPEAAALVDQWTAQFGPGDYHAPEWLVTPLELMTTLGLVLGLGVFLLPLFYRNWIIRLRLPLYLILLVTPLPFVAAIAGWLVREIGRYPWAVYGLLPTADAMSPVGQPTLLASYLGLTSLLGALAVANWVLLVRHAARGVGDLALGRAPERPPSEPSDDASESVFAVEER</sequence>
<keyword evidence="11 12" id="KW-0472">Membrane</keyword>
<keyword evidence="9 12" id="KW-1133">Transmembrane helix</keyword>
<evidence type="ECO:0000256" key="1">
    <source>
        <dbReference type="ARBA" id="ARBA00004651"/>
    </source>
</evidence>
<dbReference type="InterPro" id="IPR002585">
    <property type="entry name" value="Cyt-d_ubiquinol_oxidase_su_1"/>
</dbReference>
<evidence type="ECO:0000256" key="9">
    <source>
        <dbReference type="ARBA" id="ARBA00022989"/>
    </source>
</evidence>
<feature type="transmembrane region" description="Helical" evidence="12">
    <location>
        <begin position="91"/>
        <end position="115"/>
    </location>
</feature>
<protein>
    <submittedName>
        <fullName evidence="14">Cytochrome ubiquinol oxidase subunit I</fullName>
    </submittedName>
</protein>